<protein>
    <recommendedName>
        <fullName evidence="6">Threonine aspartase 1</fullName>
    </recommendedName>
</protein>
<proteinExistence type="inferred from homology"/>
<dbReference type="InterPro" id="IPR029055">
    <property type="entry name" value="Ntn_hydrolases_N"/>
</dbReference>
<dbReference type="InterPro" id="IPR000246">
    <property type="entry name" value="Peptidase_T2"/>
</dbReference>
<feature type="active site" description="Nucleophile" evidence="2">
    <location>
        <position position="171"/>
    </location>
</feature>
<dbReference type="InterPro" id="IPR037464">
    <property type="entry name" value="Taspase1"/>
</dbReference>
<dbReference type="PANTHER" id="PTHR10188:SF8">
    <property type="entry name" value="THREONINE ASPARTASE 1"/>
    <property type="match status" value="1"/>
</dbReference>
<evidence type="ECO:0008006" key="6">
    <source>
        <dbReference type="Google" id="ProtNLM"/>
    </source>
</evidence>
<comment type="caution">
    <text evidence="4">The sequence shown here is derived from an EMBL/GenBank/DDBJ whole genome shotgun (WGS) entry which is preliminary data.</text>
</comment>
<reference evidence="4 5" key="1">
    <citation type="submission" date="2024-05" db="EMBL/GenBank/DDBJ databases">
        <title>Genetic variation in Jamaican populations of the coffee berry borer (Hypothenemus hampei).</title>
        <authorList>
            <person name="Errbii M."/>
            <person name="Myrie A."/>
        </authorList>
    </citation>
    <scope>NUCLEOTIDE SEQUENCE [LARGE SCALE GENOMIC DNA]</scope>
    <source>
        <strain evidence="4">JA-Hopewell-2020-01-JO</strain>
        <tissue evidence="4">Whole body</tissue>
    </source>
</reference>
<evidence type="ECO:0000256" key="3">
    <source>
        <dbReference type="PIRSR" id="PIRSR600246-3"/>
    </source>
</evidence>
<evidence type="ECO:0000313" key="5">
    <source>
        <dbReference type="Proteomes" id="UP001566132"/>
    </source>
</evidence>
<feature type="site" description="Cleavage; by autolysis" evidence="3">
    <location>
        <begin position="170"/>
        <end position="171"/>
    </location>
</feature>
<accession>A0ABD1EQ24</accession>
<evidence type="ECO:0000313" key="4">
    <source>
        <dbReference type="EMBL" id="KAL1500866.1"/>
    </source>
</evidence>
<gene>
    <name evidence="4" type="ORF">ABEB36_006291</name>
</gene>
<dbReference type="Proteomes" id="UP001566132">
    <property type="component" value="Unassembled WGS sequence"/>
</dbReference>
<evidence type="ECO:0000256" key="2">
    <source>
        <dbReference type="PIRSR" id="PIRSR600246-1"/>
    </source>
</evidence>
<dbReference type="SUPFAM" id="SSF56235">
    <property type="entry name" value="N-terminal nucleophile aminohydrolases (Ntn hydrolases)"/>
    <property type="match status" value="1"/>
</dbReference>
<dbReference type="Gene3D" id="3.60.20.30">
    <property type="entry name" value="(Glycosyl)asparaginase"/>
    <property type="match status" value="1"/>
</dbReference>
<organism evidence="4 5">
    <name type="scientific">Hypothenemus hampei</name>
    <name type="common">Coffee berry borer</name>
    <dbReference type="NCBI Taxonomy" id="57062"/>
    <lineage>
        <taxon>Eukaryota</taxon>
        <taxon>Metazoa</taxon>
        <taxon>Ecdysozoa</taxon>
        <taxon>Arthropoda</taxon>
        <taxon>Hexapoda</taxon>
        <taxon>Insecta</taxon>
        <taxon>Pterygota</taxon>
        <taxon>Neoptera</taxon>
        <taxon>Endopterygota</taxon>
        <taxon>Coleoptera</taxon>
        <taxon>Polyphaga</taxon>
        <taxon>Cucujiformia</taxon>
        <taxon>Curculionidae</taxon>
        <taxon>Scolytinae</taxon>
        <taxon>Hypothenemus</taxon>
    </lineage>
</organism>
<name>A0ABD1EQ24_HYPHA</name>
<keyword evidence="5" id="KW-1185">Reference proteome</keyword>
<evidence type="ECO:0000256" key="1">
    <source>
        <dbReference type="ARBA" id="ARBA00010872"/>
    </source>
</evidence>
<dbReference type="AlphaFoldDB" id="A0ABD1EQ24"/>
<dbReference type="Pfam" id="PF01112">
    <property type="entry name" value="Asparaginase_2"/>
    <property type="match status" value="1"/>
</dbReference>
<sequence>MIAVHCGAGHYSTSKRKDYMVLSKRACRKAMNLLEKGGTALEAIQEAIKVLENDPLTNAGYGSNLTLEGLVEADASTMNGENLVFGACGAVRNVKNPICLAYNINQEQLKTLPLGLMPPSVLVGRGALQHAKTAGLTIVKNSKLVSHKASKQRQKYQAMLDAQIENGSLDTVGAVCIDCNGNVASGCSSGGILLKRPGRLGQAAHYGCGVWADSKDKATQPSIAVCTTGCGEYLVKTLLAKTIADDLMIGKNCPVTDLHKCLNEKFINSKLIGDVPVSGKLCGALVLKANQNGEISLLWGHNTTCLGVGYMKFGDKKPRAQISLLPDEASEGKSINVGGTEFCLENVRWTPG</sequence>
<comment type="similarity">
    <text evidence="1">Belongs to the Ntn-hydrolase family.</text>
</comment>
<dbReference type="CDD" id="cd04514">
    <property type="entry name" value="Taspase1_like"/>
    <property type="match status" value="1"/>
</dbReference>
<dbReference type="PANTHER" id="PTHR10188">
    <property type="entry name" value="L-ASPARAGINASE"/>
    <property type="match status" value="1"/>
</dbReference>
<dbReference type="EMBL" id="JBDJPC010000005">
    <property type="protein sequence ID" value="KAL1500866.1"/>
    <property type="molecule type" value="Genomic_DNA"/>
</dbReference>